<dbReference type="SUPFAM" id="SSF53098">
    <property type="entry name" value="Ribonuclease H-like"/>
    <property type="match status" value="1"/>
</dbReference>
<name>A0ABR3LF62_9TELE</name>
<comment type="caution">
    <text evidence="2">The sequence shown here is derived from an EMBL/GenBank/DDBJ whole genome shotgun (WGS) entry which is preliminary data.</text>
</comment>
<protein>
    <recommendedName>
        <fullName evidence="1">Integrase core domain-containing protein</fullName>
    </recommendedName>
</protein>
<reference evidence="2 3" key="1">
    <citation type="submission" date="2023-09" db="EMBL/GenBank/DDBJ databases">
        <authorList>
            <person name="Wang M."/>
        </authorList>
    </citation>
    <scope>NUCLEOTIDE SEQUENCE [LARGE SCALE GENOMIC DNA]</scope>
    <source>
        <strain evidence="2">GT-2023</strain>
        <tissue evidence="2">Liver</tissue>
    </source>
</reference>
<proteinExistence type="predicted"/>
<dbReference type="Pfam" id="PF24764">
    <property type="entry name" value="rva_4"/>
    <property type="match status" value="1"/>
</dbReference>
<keyword evidence="3" id="KW-1185">Reference proteome</keyword>
<feature type="domain" description="Integrase core" evidence="1">
    <location>
        <begin position="25"/>
        <end position="165"/>
    </location>
</feature>
<evidence type="ECO:0000313" key="3">
    <source>
        <dbReference type="Proteomes" id="UP001558613"/>
    </source>
</evidence>
<dbReference type="InterPro" id="IPR012337">
    <property type="entry name" value="RNaseH-like_sf"/>
</dbReference>
<dbReference type="PANTHER" id="PTHR46177:SF1">
    <property type="entry name" value="INTEGRASE CATALYTIC DOMAIN-CONTAINING PROTEIN"/>
    <property type="match status" value="1"/>
</dbReference>
<accession>A0ABR3LF62</accession>
<sequence>MQLLQELNPQGTEQRTRRRFVRRTYHSMGPNYLWHVDGYDKLKPFGFGISGCIDGFSRRILWLTCGYTNNDPAIIAHNFINCVQRLGVVPTRLRTDCGTENGTLAAIQCTLRHHHSDYYAGSRSHMYGTSMSNQRIESWWSSFRKASEKTTTQLTRVEKDRYLSELLNSQWIS</sequence>
<dbReference type="InterPro" id="IPR058913">
    <property type="entry name" value="Integrase_dom_put"/>
</dbReference>
<gene>
    <name evidence="2" type="ORF">QQF64_018507</name>
</gene>
<evidence type="ECO:0000313" key="2">
    <source>
        <dbReference type="EMBL" id="KAL1250711.1"/>
    </source>
</evidence>
<dbReference type="PANTHER" id="PTHR46177">
    <property type="entry name" value="INTEGRASE CATALYTIC DOMAIN-CONTAINING PROTEIN"/>
    <property type="match status" value="1"/>
</dbReference>
<dbReference type="EMBL" id="JAYMGO010000022">
    <property type="protein sequence ID" value="KAL1250711.1"/>
    <property type="molecule type" value="Genomic_DNA"/>
</dbReference>
<dbReference type="Gene3D" id="3.30.420.10">
    <property type="entry name" value="Ribonuclease H-like superfamily/Ribonuclease H"/>
    <property type="match status" value="1"/>
</dbReference>
<dbReference type="Proteomes" id="UP001558613">
    <property type="component" value="Unassembled WGS sequence"/>
</dbReference>
<evidence type="ECO:0000259" key="1">
    <source>
        <dbReference type="Pfam" id="PF24764"/>
    </source>
</evidence>
<dbReference type="InterPro" id="IPR036397">
    <property type="entry name" value="RNaseH_sf"/>
</dbReference>
<organism evidence="2 3">
    <name type="scientific">Cirrhinus molitorella</name>
    <name type="common">mud carp</name>
    <dbReference type="NCBI Taxonomy" id="172907"/>
    <lineage>
        <taxon>Eukaryota</taxon>
        <taxon>Metazoa</taxon>
        <taxon>Chordata</taxon>
        <taxon>Craniata</taxon>
        <taxon>Vertebrata</taxon>
        <taxon>Euteleostomi</taxon>
        <taxon>Actinopterygii</taxon>
        <taxon>Neopterygii</taxon>
        <taxon>Teleostei</taxon>
        <taxon>Ostariophysi</taxon>
        <taxon>Cypriniformes</taxon>
        <taxon>Cyprinidae</taxon>
        <taxon>Labeoninae</taxon>
        <taxon>Labeonini</taxon>
        <taxon>Cirrhinus</taxon>
    </lineage>
</organism>